<dbReference type="PROSITE" id="PS50115">
    <property type="entry name" value="ARFGAP"/>
    <property type="match status" value="1"/>
</dbReference>
<evidence type="ECO:0000313" key="8">
    <source>
        <dbReference type="EMBL" id="OXA64355.1"/>
    </source>
</evidence>
<dbReference type="Pfam" id="PF01412">
    <property type="entry name" value="ArfGap"/>
    <property type="match status" value="1"/>
</dbReference>
<evidence type="ECO:0000313" key="9">
    <source>
        <dbReference type="Proteomes" id="UP000198287"/>
    </source>
</evidence>
<dbReference type="SMART" id="SM00105">
    <property type="entry name" value="ArfGap"/>
    <property type="match status" value="1"/>
</dbReference>
<dbReference type="CDD" id="cd08830">
    <property type="entry name" value="ArfGap_ArfGap1"/>
    <property type="match status" value="1"/>
</dbReference>
<dbReference type="InterPro" id="IPR038508">
    <property type="entry name" value="ArfGAP_dom_sf"/>
</dbReference>
<dbReference type="GO" id="GO:0005096">
    <property type="term" value="F:GTPase activator activity"/>
    <property type="evidence" value="ECO:0007669"/>
    <property type="project" value="UniProtKB-KW"/>
</dbReference>
<dbReference type="AlphaFoldDB" id="A0A226F3I3"/>
<feature type="domain" description="Arf-GAP" evidence="7">
    <location>
        <begin position="7"/>
        <end position="124"/>
    </location>
</feature>
<dbReference type="PANTHER" id="PTHR46395">
    <property type="entry name" value="ADP-RIBOSYLATION FACTOR GTPASE-ACTIVATING PROTEIN 1"/>
    <property type="match status" value="1"/>
</dbReference>
<keyword evidence="9" id="KW-1185">Reference proteome</keyword>
<dbReference type="SUPFAM" id="SSF57863">
    <property type="entry name" value="ArfGap/RecO-like zinc finger"/>
    <property type="match status" value="1"/>
</dbReference>
<dbReference type="PRINTS" id="PR00405">
    <property type="entry name" value="REVINTRACTNG"/>
</dbReference>
<sequence>MASPKTRRVLQDIRHKDDNNRCFECGTPNPQWVSVNYGIWICLECSGKHRGLGVHLSFVRSVTMDKWKDIELEKMKAGGNIKFKTFLESQPDWDNSMPIQQKYNSTAAALYREKIQTEAQGGTWDETKAKKTVKQSRAAAKMSTNNNNSLKGFPKSTSSPSFQNNGSANCGAYAGGGGGYQSGDAGGYNSYESSGSNGSYQNGPPSANMTFADKKKMENSSRPADLRPSEGGRYSGFGYSVDPQPKDSSNEVLDQALSSLTKGWSMFSLAATKIASSAGENAVKFGEIATQKAAELGGTVSDKVSEIRTKGLKDGLSGIVSSASSFSLNRSTSGSFGGHEAIPEYSSERSSLRNNRSNTVPDGGWDDWGGSSDYNSGGGGYQNQTDGSSSSSKSKSRASGSNSKATPRKASDDWSWDD</sequence>
<accession>A0A226F3I3</accession>
<dbReference type="FunFam" id="1.10.220.150:FF:000014">
    <property type="entry name" value="ADP-ribosylation factor GTPase-activating protein"/>
    <property type="match status" value="1"/>
</dbReference>
<evidence type="ECO:0000256" key="3">
    <source>
        <dbReference type="ARBA" id="ARBA00022771"/>
    </source>
</evidence>
<feature type="region of interest" description="Disordered" evidence="6">
    <location>
        <begin position="192"/>
        <end position="234"/>
    </location>
</feature>
<gene>
    <name evidence="8" type="ORF">Fcan01_01862</name>
</gene>
<evidence type="ECO:0000256" key="1">
    <source>
        <dbReference type="ARBA" id="ARBA00022468"/>
    </source>
</evidence>
<dbReference type="InterPro" id="IPR037278">
    <property type="entry name" value="ARFGAP/RecO"/>
</dbReference>
<keyword evidence="1" id="KW-0343">GTPase activation</keyword>
<protein>
    <submittedName>
        <fullName evidence="8">ADP-ribosylation factor GTPase-activating protein 1</fullName>
    </submittedName>
</protein>
<comment type="caution">
    <text evidence="8">The sequence shown here is derived from an EMBL/GenBank/DDBJ whole genome shotgun (WGS) entry which is preliminary data.</text>
</comment>
<evidence type="ECO:0000256" key="6">
    <source>
        <dbReference type="SAM" id="MobiDB-lite"/>
    </source>
</evidence>
<organism evidence="8 9">
    <name type="scientific">Folsomia candida</name>
    <name type="common">Springtail</name>
    <dbReference type="NCBI Taxonomy" id="158441"/>
    <lineage>
        <taxon>Eukaryota</taxon>
        <taxon>Metazoa</taxon>
        <taxon>Ecdysozoa</taxon>
        <taxon>Arthropoda</taxon>
        <taxon>Hexapoda</taxon>
        <taxon>Collembola</taxon>
        <taxon>Entomobryomorpha</taxon>
        <taxon>Isotomoidea</taxon>
        <taxon>Isotomidae</taxon>
        <taxon>Proisotominae</taxon>
        <taxon>Folsomia</taxon>
    </lineage>
</organism>
<dbReference type="GO" id="GO:0000139">
    <property type="term" value="C:Golgi membrane"/>
    <property type="evidence" value="ECO:0007669"/>
    <property type="project" value="TreeGrafter"/>
</dbReference>
<dbReference type="GO" id="GO:0030100">
    <property type="term" value="P:regulation of endocytosis"/>
    <property type="evidence" value="ECO:0007669"/>
    <property type="project" value="TreeGrafter"/>
</dbReference>
<dbReference type="PANTHER" id="PTHR46395:SF1">
    <property type="entry name" value="ADP-RIBOSYLATION FACTOR GTPASE-ACTIVATING PROTEIN 1"/>
    <property type="match status" value="1"/>
</dbReference>
<evidence type="ECO:0000259" key="7">
    <source>
        <dbReference type="PROSITE" id="PS50115"/>
    </source>
</evidence>
<dbReference type="STRING" id="158441.A0A226F3I3"/>
<evidence type="ECO:0000256" key="5">
    <source>
        <dbReference type="PROSITE-ProRule" id="PRU00288"/>
    </source>
</evidence>
<dbReference type="EMBL" id="LNIX01000001">
    <property type="protein sequence ID" value="OXA64355.1"/>
    <property type="molecule type" value="Genomic_DNA"/>
</dbReference>
<name>A0A226F3I3_FOLCA</name>
<evidence type="ECO:0000256" key="4">
    <source>
        <dbReference type="ARBA" id="ARBA00022833"/>
    </source>
</evidence>
<feature type="compositionally biased region" description="Low complexity" evidence="6">
    <location>
        <begin position="192"/>
        <end position="203"/>
    </location>
</feature>
<keyword evidence="4" id="KW-0862">Zinc</keyword>
<keyword evidence="2" id="KW-0479">Metal-binding</keyword>
<dbReference type="OrthoDB" id="983479at2759"/>
<dbReference type="OMA" id="MSKLWEV"/>
<dbReference type="GO" id="GO:0008270">
    <property type="term" value="F:zinc ion binding"/>
    <property type="evidence" value="ECO:0007669"/>
    <property type="project" value="UniProtKB-KW"/>
</dbReference>
<dbReference type="InterPro" id="IPR001164">
    <property type="entry name" value="ArfGAP_dom"/>
</dbReference>
<feature type="region of interest" description="Disordered" evidence="6">
    <location>
        <begin position="119"/>
        <end position="163"/>
    </location>
</feature>
<feature type="compositionally biased region" description="Basic and acidic residues" evidence="6">
    <location>
        <begin position="212"/>
        <end position="230"/>
    </location>
</feature>
<feature type="compositionally biased region" description="Low complexity" evidence="6">
    <location>
        <begin position="382"/>
        <end position="404"/>
    </location>
</feature>
<feature type="region of interest" description="Disordered" evidence="6">
    <location>
        <begin position="326"/>
        <end position="418"/>
    </location>
</feature>
<evidence type="ECO:0000256" key="2">
    <source>
        <dbReference type="ARBA" id="ARBA00022723"/>
    </source>
</evidence>
<reference evidence="8 9" key="1">
    <citation type="submission" date="2015-12" db="EMBL/GenBank/DDBJ databases">
        <title>The genome of Folsomia candida.</title>
        <authorList>
            <person name="Faddeeva A."/>
            <person name="Derks M.F."/>
            <person name="Anvar Y."/>
            <person name="Smit S."/>
            <person name="Van Straalen N."/>
            <person name="Roelofs D."/>
        </authorList>
    </citation>
    <scope>NUCLEOTIDE SEQUENCE [LARGE SCALE GENOMIC DNA]</scope>
    <source>
        <strain evidence="8 9">VU population</strain>
        <tissue evidence="8">Whole body</tissue>
    </source>
</reference>
<proteinExistence type="predicted"/>
<feature type="compositionally biased region" description="Polar residues" evidence="6">
    <location>
        <begin position="142"/>
        <end position="163"/>
    </location>
</feature>
<dbReference type="Gene3D" id="1.10.220.150">
    <property type="entry name" value="Arf GTPase activating protein"/>
    <property type="match status" value="1"/>
</dbReference>
<dbReference type="Proteomes" id="UP000198287">
    <property type="component" value="Unassembled WGS sequence"/>
</dbReference>
<keyword evidence="3 5" id="KW-0863">Zinc-finger</keyword>
<dbReference type="GO" id="GO:0032012">
    <property type="term" value="P:regulation of ARF protein signal transduction"/>
    <property type="evidence" value="ECO:0007669"/>
    <property type="project" value="TreeGrafter"/>
</dbReference>